<keyword evidence="2" id="KW-0574">Periplasm</keyword>
<dbReference type="GO" id="GO:0003755">
    <property type="term" value="F:peptidyl-prolyl cis-trans isomerase activity"/>
    <property type="evidence" value="ECO:0007669"/>
    <property type="project" value="UniProtKB-KW"/>
</dbReference>
<keyword evidence="4" id="KW-0143">Chaperone</keyword>
<accession>A0A2U8DGP1</accession>
<dbReference type="InterPro" id="IPR046357">
    <property type="entry name" value="PPIase_dom_sf"/>
</dbReference>
<dbReference type="Proteomes" id="UP000244884">
    <property type="component" value="Chromosome"/>
</dbReference>
<dbReference type="Pfam" id="PF09312">
    <property type="entry name" value="SurA_N"/>
    <property type="match status" value="1"/>
</dbReference>
<keyword evidence="1" id="KW-0732">Signal</keyword>
<dbReference type="Gene3D" id="1.10.4030.10">
    <property type="entry name" value="Porin chaperone SurA, peptide-binding domain"/>
    <property type="match status" value="1"/>
</dbReference>
<dbReference type="EMBL" id="CP029161">
    <property type="protein sequence ID" value="AWH90625.1"/>
    <property type="molecule type" value="Genomic_DNA"/>
</dbReference>
<dbReference type="AlphaFoldDB" id="A0A2U8DGP1"/>
<feature type="domain" description="PpiC" evidence="7">
    <location>
        <begin position="284"/>
        <end position="384"/>
    </location>
</feature>
<dbReference type="Gene3D" id="3.10.50.40">
    <property type="match status" value="1"/>
</dbReference>
<evidence type="ECO:0000313" key="9">
    <source>
        <dbReference type="Proteomes" id="UP000244884"/>
    </source>
</evidence>
<dbReference type="PROSITE" id="PS50198">
    <property type="entry name" value="PPIC_PPIASE_2"/>
    <property type="match status" value="1"/>
</dbReference>
<evidence type="ECO:0000256" key="6">
    <source>
        <dbReference type="PROSITE-ProRule" id="PRU00278"/>
    </source>
</evidence>
<keyword evidence="5 6" id="KW-0413">Isomerase</keyword>
<keyword evidence="3 6" id="KW-0697">Rotamase</keyword>
<sequence length="428" mass="51344">MIMKVCFFLILYIFWSFFYIHSEELDKIVAIVNNQVILESDVDKEIHFLKKEYLPVRIPLKVNFLKDQIINKLITDALILEEAKKFHVTVTNDQLNNIFQETALRKNLTISELKQYILSKEVNQFISYNDYIKNIKKLLTIKIMQDYELQKRVRISEKEIYLLFNKTIKSRNQLKRVNLRYIYLPNFQKNSIKFNKKLLINNLMISIKKKFSFDYFYNNFKKKRISSIFFVKKILSISLKDVQKNFSSKIDFLREGQVLGPIVNTKGIYIFKIDRIIDNEEKVVNEFHIQHCLIRPSIILSDIEAKEKIFKIYNNIKSNNYSFDYAIKFLSHDVYSSKKKGDLGWIQKDFFDGISGNILFFLKKNNISKPVKSKFGWHIIKLLDIRKINSNFNLEKDRIRFFLLKHKLQKEKEKWIKELKDISYIKIV</sequence>
<dbReference type="Pfam" id="PF00639">
    <property type="entry name" value="Rotamase"/>
    <property type="match status" value="1"/>
</dbReference>
<dbReference type="SUPFAM" id="SSF54534">
    <property type="entry name" value="FKBP-like"/>
    <property type="match status" value="1"/>
</dbReference>
<dbReference type="InterPro" id="IPR000297">
    <property type="entry name" value="PPIase_PpiC"/>
</dbReference>
<evidence type="ECO:0000259" key="7">
    <source>
        <dbReference type="PROSITE" id="PS50198"/>
    </source>
</evidence>
<evidence type="ECO:0000256" key="2">
    <source>
        <dbReference type="ARBA" id="ARBA00022764"/>
    </source>
</evidence>
<evidence type="ECO:0000256" key="1">
    <source>
        <dbReference type="ARBA" id="ARBA00022729"/>
    </source>
</evidence>
<evidence type="ECO:0000256" key="3">
    <source>
        <dbReference type="ARBA" id="ARBA00023110"/>
    </source>
</evidence>
<dbReference type="OrthoDB" id="14196at2"/>
<dbReference type="PANTHER" id="PTHR47637">
    <property type="entry name" value="CHAPERONE SURA"/>
    <property type="match status" value="1"/>
</dbReference>
<dbReference type="InterPro" id="IPR050280">
    <property type="entry name" value="OMP_Chaperone_SurA"/>
</dbReference>
<dbReference type="InterPro" id="IPR027304">
    <property type="entry name" value="Trigger_fact/SurA_dom_sf"/>
</dbReference>
<reference evidence="8 9" key="1">
    <citation type="submission" date="2018-04" db="EMBL/GenBank/DDBJ databases">
        <title>Genome sequence of Buchnera aphidicola from Melaphis sacchari.</title>
        <authorList>
            <person name="Geib S.M."/>
            <person name="Palmer N.A."/>
            <person name="Sattler S.E."/>
            <person name="Sarath G."/>
        </authorList>
    </citation>
    <scope>NUCLEOTIDE SEQUENCE [LARGE SCALE GENOMIC DNA]</scope>
    <source>
        <strain evidence="8 9">LSU</strain>
    </source>
</reference>
<organism evidence="8 9">
    <name type="scientific">Buchnera aphidicola</name>
    <name type="common">Melanaphis sacchari</name>
    <dbReference type="NCBI Taxonomy" id="2173854"/>
    <lineage>
        <taxon>Bacteria</taxon>
        <taxon>Pseudomonadati</taxon>
        <taxon>Pseudomonadota</taxon>
        <taxon>Gammaproteobacteria</taxon>
        <taxon>Enterobacterales</taxon>
        <taxon>Erwiniaceae</taxon>
        <taxon>Buchnera</taxon>
    </lineage>
</organism>
<evidence type="ECO:0000313" key="8">
    <source>
        <dbReference type="EMBL" id="AWH90625.1"/>
    </source>
</evidence>
<dbReference type="InterPro" id="IPR015391">
    <property type="entry name" value="SurA_N"/>
</dbReference>
<dbReference type="PANTHER" id="PTHR47637:SF1">
    <property type="entry name" value="CHAPERONE SURA"/>
    <property type="match status" value="1"/>
</dbReference>
<dbReference type="SUPFAM" id="SSF109998">
    <property type="entry name" value="Triger factor/SurA peptide-binding domain-like"/>
    <property type="match status" value="1"/>
</dbReference>
<protein>
    <submittedName>
        <fullName evidence="8">Peptidylprolyl isomerase</fullName>
    </submittedName>
</protein>
<gene>
    <name evidence="8" type="ORF">DD681_02340</name>
</gene>
<evidence type="ECO:0000256" key="5">
    <source>
        <dbReference type="ARBA" id="ARBA00023235"/>
    </source>
</evidence>
<proteinExistence type="predicted"/>
<name>A0A2U8DGP1_9GAMM</name>
<evidence type="ECO:0000256" key="4">
    <source>
        <dbReference type="ARBA" id="ARBA00023186"/>
    </source>
</evidence>
<dbReference type="RefSeq" id="WP_158341401.1">
    <property type="nucleotide sequence ID" value="NZ_CP029161.1"/>
</dbReference>